<proteinExistence type="inferred from homology"/>
<reference evidence="7 8" key="1">
    <citation type="submission" date="2016-10" db="EMBL/GenBank/DDBJ databases">
        <authorList>
            <person name="de Groot N.N."/>
        </authorList>
    </citation>
    <scope>NUCLEOTIDE SEQUENCE [LARGE SCALE GENOMIC DNA]</scope>
    <source>
        <strain evidence="7 8">R5</strain>
    </source>
</reference>
<evidence type="ECO:0000256" key="5">
    <source>
        <dbReference type="ARBA" id="ARBA00023163"/>
    </source>
</evidence>
<protein>
    <submittedName>
        <fullName evidence="7">ModE molybdate transport repressor domain-containing protein</fullName>
    </submittedName>
</protein>
<dbReference type="PANTHER" id="PTHR30537:SF3">
    <property type="entry name" value="TRANSCRIPTIONAL REGULATORY PROTEIN"/>
    <property type="match status" value="1"/>
</dbReference>
<dbReference type="EMBL" id="FMZW01000002">
    <property type="protein sequence ID" value="SDC31430.1"/>
    <property type="molecule type" value="Genomic_DNA"/>
</dbReference>
<evidence type="ECO:0000313" key="7">
    <source>
        <dbReference type="EMBL" id="SDC31430.1"/>
    </source>
</evidence>
<evidence type="ECO:0000256" key="2">
    <source>
        <dbReference type="ARBA" id="ARBA00009437"/>
    </source>
</evidence>
<keyword evidence="5" id="KW-0804">Transcription</keyword>
<organism evidence="7 8">
    <name type="scientific">Bradyrhizobium brasilense</name>
    <dbReference type="NCBI Taxonomy" id="1419277"/>
    <lineage>
        <taxon>Bacteria</taxon>
        <taxon>Pseudomonadati</taxon>
        <taxon>Pseudomonadota</taxon>
        <taxon>Alphaproteobacteria</taxon>
        <taxon>Hyphomicrobiales</taxon>
        <taxon>Nitrobacteraceae</taxon>
        <taxon>Bradyrhizobium</taxon>
    </lineage>
</organism>
<dbReference type="InterPro" id="IPR036388">
    <property type="entry name" value="WH-like_DNA-bd_sf"/>
</dbReference>
<dbReference type="GO" id="GO:0006351">
    <property type="term" value="P:DNA-templated transcription"/>
    <property type="evidence" value="ECO:0007669"/>
    <property type="project" value="TreeGrafter"/>
</dbReference>
<comment type="function">
    <text evidence="1">NodD regulates the expression of the nodABCFE genes which encode other nodulation proteins. NodD is also a negative regulator of its own expression. Binds flavonoids as inducers.</text>
</comment>
<comment type="similarity">
    <text evidence="2">Belongs to the LysR transcriptional regulatory family.</text>
</comment>
<dbReference type="RefSeq" id="WP_092078714.1">
    <property type="nucleotide sequence ID" value="NZ_FMZW01000002.1"/>
</dbReference>
<dbReference type="AlphaFoldDB" id="A0A1G6KK71"/>
<dbReference type="PANTHER" id="PTHR30537">
    <property type="entry name" value="HTH-TYPE TRANSCRIPTIONAL REGULATOR"/>
    <property type="match status" value="1"/>
</dbReference>
<dbReference type="SUPFAM" id="SSF53850">
    <property type="entry name" value="Periplasmic binding protein-like II"/>
    <property type="match status" value="1"/>
</dbReference>
<dbReference type="Gene3D" id="1.10.10.10">
    <property type="entry name" value="Winged helix-like DNA-binding domain superfamily/Winged helix DNA-binding domain"/>
    <property type="match status" value="1"/>
</dbReference>
<name>A0A1G6KK71_9BRAD</name>
<dbReference type="Gene3D" id="3.40.190.290">
    <property type="match status" value="1"/>
</dbReference>
<dbReference type="Pfam" id="PF03466">
    <property type="entry name" value="LysR_substrate"/>
    <property type="match status" value="1"/>
</dbReference>
<accession>A0A1G6KK71</accession>
<dbReference type="Pfam" id="PF00126">
    <property type="entry name" value="HTH_1"/>
    <property type="match status" value="1"/>
</dbReference>
<dbReference type="PROSITE" id="PS50931">
    <property type="entry name" value="HTH_LYSR"/>
    <property type="match status" value="1"/>
</dbReference>
<dbReference type="GO" id="GO:0003700">
    <property type="term" value="F:DNA-binding transcription factor activity"/>
    <property type="evidence" value="ECO:0007669"/>
    <property type="project" value="InterPro"/>
</dbReference>
<keyword evidence="4" id="KW-0238">DNA-binding</keyword>
<evidence type="ECO:0000256" key="3">
    <source>
        <dbReference type="ARBA" id="ARBA00023015"/>
    </source>
</evidence>
<dbReference type="InterPro" id="IPR000847">
    <property type="entry name" value="LysR_HTH_N"/>
</dbReference>
<dbReference type="InterPro" id="IPR005119">
    <property type="entry name" value="LysR_subst-bd"/>
</dbReference>
<feature type="domain" description="HTH lysR-type" evidence="6">
    <location>
        <begin position="9"/>
        <end position="66"/>
    </location>
</feature>
<dbReference type="GO" id="GO:0043565">
    <property type="term" value="F:sequence-specific DNA binding"/>
    <property type="evidence" value="ECO:0007669"/>
    <property type="project" value="TreeGrafter"/>
</dbReference>
<evidence type="ECO:0000256" key="4">
    <source>
        <dbReference type="ARBA" id="ARBA00023125"/>
    </source>
</evidence>
<gene>
    <name evidence="7" type="ORF">SAMN05216337_1002124</name>
</gene>
<evidence type="ECO:0000313" key="8">
    <source>
        <dbReference type="Proteomes" id="UP000199245"/>
    </source>
</evidence>
<sequence>MADQNRTAIDWEDVRLFAALARHGSLSGAARALSVNHATVARRVKSLETAIGERLVERRPDGYVLTRRGARMLDAANDMEAAAARLGHRGTSGAPTGLVRINAPPSLSQNFLVHRLARLSRQQPGLDIDLATDFRTVSLERREADIALRFGRPEDGDVIARRLVSMGFGFYATADCRRRIDAGDEPVFVGFDEANAHLPEALWLFRKFPHARMSFRTSNQAAQAAAAQAGAGIALLPHFIGRAERKLCACKLAHAPPPRELWLVTRRRDRNDPLVGTVARHLADIFANERVLFED</sequence>
<keyword evidence="3" id="KW-0805">Transcription regulation</keyword>
<evidence type="ECO:0000259" key="6">
    <source>
        <dbReference type="PROSITE" id="PS50931"/>
    </source>
</evidence>
<dbReference type="InterPro" id="IPR036390">
    <property type="entry name" value="WH_DNA-bd_sf"/>
</dbReference>
<dbReference type="InterPro" id="IPR058163">
    <property type="entry name" value="LysR-type_TF_proteobact-type"/>
</dbReference>
<dbReference type="Proteomes" id="UP000199245">
    <property type="component" value="Unassembled WGS sequence"/>
</dbReference>
<evidence type="ECO:0000256" key="1">
    <source>
        <dbReference type="ARBA" id="ARBA00003502"/>
    </source>
</evidence>
<dbReference type="SUPFAM" id="SSF46785">
    <property type="entry name" value="Winged helix' DNA-binding domain"/>
    <property type="match status" value="1"/>
</dbReference>